<evidence type="ECO:0000313" key="2">
    <source>
        <dbReference type="Proteomes" id="UP000789366"/>
    </source>
</evidence>
<accession>A0ACA9KGP4</accession>
<organism evidence="1 2">
    <name type="scientific">Cetraspora pellucida</name>
    <dbReference type="NCBI Taxonomy" id="1433469"/>
    <lineage>
        <taxon>Eukaryota</taxon>
        <taxon>Fungi</taxon>
        <taxon>Fungi incertae sedis</taxon>
        <taxon>Mucoromycota</taxon>
        <taxon>Glomeromycotina</taxon>
        <taxon>Glomeromycetes</taxon>
        <taxon>Diversisporales</taxon>
        <taxon>Gigasporaceae</taxon>
        <taxon>Cetraspora</taxon>
    </lineage>
</organism>
<protein>
    <submittedName>
        <fullName evidence="1">4394_t:CDS:1</fullName>
    </submittedName>
</protein>
<sequence>MIFWIEKIWKHRASLFVDPHSLLVLDSFCDHFTNMIKNRFEEKNTNIVIILVELTKKLQPLDVYINKSFKDEYHKCYLSWMGKEIKKLMPIGHIQRPTYNLVARLIKAA</sequence>
<reference evidence="1" key="1">
    <citation type="submission" date="2021-06" db="EMBL/GenBank/DDBJ databases">
        <authorList>
            <person name="Kallberg Y."/>
            <person name="Tangrot J."/>
            <person name="Rosling A."/>
        </authorList>
    </citation>
    <scope>NUCLEOTIDE SEQUENCE</scope>
    <source>
        <strain evidence="1">28 12/20/2015</strain>
    </source>
</reference>
<dbReference type="EMBL" id="CAJVPW010000958">
    <property type="protein sequence ID" value="CAG8470815.1"/>
    <property type="molecule type" value="Genomic_DNA"/>
</dbReference>
<evidence type="ECO:0000313" key="1">
    <source>
        <dbReference type="EMBL" id="CAG8470815.1"/>
    </source>
</evidence>
<gene>
    <name evidence="1" type="ORF">SPELUC_LOCUS1686</name>
</gene>
<keyword evidence="2" id="KW-1185">Reference proteome</keyword>
<comment type="caution">
    <text evidence="1">The sequence shown here is derived from an EMBL/GenBank/DDBJ whole genome shotgun (WGS) entry which is preliminary data.</text>
</comment>
<dbReference type="Proteomes" id="UP000789366">
    <property type="component" value="Unassembled WGS sequence"/>
</dbReference>
<name>A0ACA9KGP4_9GLOM</name>
<proteinExistence type="predicted"/>